<reference evidence="4" key="2">
    <citation type="submission" date="2012-04" db="EMBL/GenBank/DDBJ databases">
        <title>Complete genome sequence of Providencia stuartii clinical isolate MRSN 2154.</title>
        <authorList>
            <person name="Clifford R.J."/>
            <person name="Hang J."/>
            <person name="Riley M.C."/>
            <person name="Onmus-Leone F."/>
            <person name="Kuschner R.A."/>
            <person name="Lesho E.P."/>
            <person name="Waterman P.E."/>
        </authorList>
    </citation>
    <scope>NUCLEOTIDE SEQUENCE [LARGE SCALE GENOMIC DNA]</scope>
    <source>
        <strain evidence="4">MRSN 2154</strain>
    </source>
</reference>
<accession>A0A140SST2</accession>
<gene>
    <name evidence="3" type="ordered locus">S70_18035</name>
</gene>
<dbReference type="KEGG" id="psi:S70_18035"/>
<dbReference type="SUPFAM" id="SSF52038">
    <property type="entry name" value="Barstar-related"/>
    <property type="match status" value="1"/>
</dbReference>
<dbReference type="AlphaFoldDB" id="A0A140SST2"/>
<dbReference type="Proteomes" id="UP000005012">
    <property type="component" value="Chromosome"/>
</dbReference>
<evidence type="ECO:0000313" key="3">
    <source>
        <dbReference type="EMBL" id="AFH95413.1"/>
    </source>
</evidence>
<dbReference type="InterPro" id="IPR035905">
    <property type="entry name" value="Barstar-like_sf"/>
</dbReference>
<dbReference type="Pfam" id="PF01337">
    <property type="entry name" value="Barstar"/>
    <property type="match status" value="1"/>
</dbReference>
<sequence length="86" mass="10069">MKNIILDGNQQSTPLEVYKVFCNEFDFGPYFGNNPDALYDFMIPIDECDKPLTITWKNSNIFKSKYPVEFEQLQSVFKKISVFEKA</sequence>
<evidence type="ECO:0000256" key="1">
    <source>
        <dbReference type="ARBA" id="ARBA00006845"/>
    </source>
</evidence>
<organism evidence="3 4">
    <name type="scientific">Providencia stuartii (strain MRSN 2154)</name>
    <dbReference type="NCBI Taxonomy" id="1157951"/>
    <lineage>
        <taxon>Bacteria</taxon>
        <taxon>Pseudomonadati</taxon>
        <taxon>Pseudomonadota</taxon>
        <taxon>Gammaproteobacteria</taxon>
        <taxon>Enterobacterales</taxon>
        <taxon>Morganellaceae</taxon>
        <taxon>Providencia</taxon>
    </lineage>
</organism>
<name>A0A140SST2_PROSM</name>
<proteinExistence type="inferred from homology"/>
<dbReference type="InterPro" id="IPR000468">
    <property type="entry name" value="Barstar"/>
</dbReference>
<dbReference type="HOGENOM" id="CLU_2495405_0_0_6"/>
<protein>
    <submittedName>
        <fullName evidence="3">Ribonuclease inhibitor</fullName>
    </submittedName>
</protein>
<feature type="domain" description="Barstar (barnase inhibitor)" evidence="2">
    <location>
        <begin position="1"/>
        <end position="80"/>
    </location>
</feature>
<evidence type="ECO:0000313" key="4">
    <source>
        <dbReference type="Proteomes" id="UP000005012"/>
    </source>
</evidence>
<dbReference type="Gene3D" id="3.30.370.10">
    <property type="entry name" value="Barstar-like"/>
    <property type="match status" value="1"/>
</dbReference>
<dbReference type="OrthoDB" id="7575400at2"/>
<dbReference type="EMBL" id="CP003488">
    <property type="protein sequence ID" value="AFH95413.1"/>
    <property type="molecule type" value="Genomic_DNA"/>
</dbReference>
<dbReference type="PATRIC" id="fig|1157951.4.peg.3614"/>
<evidence type="ECO:0000259" key="2">
    <source>
        <dbReference type="Pfam" id="PF01337"/>
    </source>
</evidence>
<dbReference type="RefSeq" id="WP_014658041.1">
    <property type="nucleotide sequence ID" value="NC_017731.1"/>
</dbReference>
<reference evidence="3 4" key="1">
    <citation type="journal article" date="2012" name="J. Bacteriol.">
        <title>Complete Genome Sequence of Providencia stuartii Clinical Isolate MRSN 2154.</title>
        <authorList>
            <person name="Clifford R.J."/>
            <person name="Hang J."/>
            <person name="Riley M.C."/>
            <person name="Onmus-Leone F."/>
            <person name="Kuschner R.A."/>
            <person name="Lesho E.P."/>
            <person name="Waterman P.E."/>
        </authorList>
    </citation>
    <scope>NUCLEOTIDE SEQUENCE [LARGE SCALE GENOMIC DNA]</scope>
    <source>
        <strain evidence="3 4">MRSN 2154</strain>
    </source>
</reference>
<comment type="similarity">
    <text evidence="1">Belongs to the barstar family.</text>
</comment>